<feature type="transmembrane region" description="Helical" evidence="9">
    <location>
        <begin position="171"/>
        <end position="195"/>
    </location>
</feature>
<feature type="transmembrane region" description="Helical" evidence="9">
    <location>
        <begin position="51"/>
        <end position="71"/>
    </location>
</feature>
<evidence type="ECO:0000256" key="3">
    <source>
        <dbReference type="ARBA" id="ARBA00022670"/>
    </source>
</evidence>
<dbReference type="InterPro" id="IPR019127">
    <property type="entry name" value="Exosortase"/>
</dbReference>
<evidence type="ECO:0000256" key="9">
    <source>
        <dbReference type="SAM" id="Phobius"/>
    </source>
</evidence>
<keyword evidence="2" id="KW-1003">Cell membrane</keyword>
<keyword evidence="4 9" id="KW-0812">Transmembrane</keyword>
<feature type="active site" description="Proton donor" evidence="8">
    <location>
        <position position="187"/>
    </location>
</feature>
<dbReference type="PIRSF" id="PIRSF025737">
    <property type="entry name" value="Cyco1"/>
    <property type="match status" value="1"/>
</dbReference>
<protein>
    <submittedName>
        <fullName evidence="10">Putative membrane protein</fullName>
    </submittedName>
</protein>
<dbReference type="KEGG" id="mfo:Metfor_2444"/>
<comment type="subcellular location">
    <subcellularLocation>
        <location evidence="1">Cell membrane</location>
        <topology evidence="1">Multi-pass membrane protein</topology>
    </subcellularLocation>
</comment>
<keyword evidence="5" id="KW-0378">Hydrolase</keyword>
<name>L0HK43_METFS</name>
<dbReference type="GO" id="GO:0008233">
    <property type="term" value="F:peptidase activity"/>
    <property type="evidence" value="ECO:0007669"/>
    <property type="project" value="UniProtKB-KW"/>
</dbReference>
<accession>L0HK43</accession>
<dbReference type="GO" id="GO:0006508">
    <property type="term" value="P:proteolysis"/>
    <property type="evidence" value="ECO:0007669"/>
    <property type="project" value="UniProtKB-KW"/>
</dbReference>
<dbReference type="EMBL" id="CP003167">
    <property type="protein sequence ID" value="AGB03444.1"/>
    <property type="molecule type" value="Genomic_DNA"/>
</dbReference>
<evidence type="ECO:0000256" key="4">
    <source>
        <dbReference type="ARBA" id="ARBA00022692"/>
    </source>
</evidence>
<evidence type="ECO:0000256" key="2">
    <source>
        <dbReference type="ARBA" id="ARBA00022475"/>
    </source>
</evidence>
<reference evidence="11" key="1">
    <citation type="submission" date="2011-12" db="EMBL/GenBank/DDBJ databases">
        <title>Complete sequence of Methanoregula formicicum SMSP.</title>
        <authorList>
            <person name="Lucas S."/>
            <person name="Han J."/>
            <person name="Lapidus A."/>
            <person name="Cheng J.-F."/>
            <person name="Goodwin L."/>
            <person name="Pitluck S."/>
            <person name="Peters L."/>
            <person name="Ovchinnikova G."/>
            <person name="Teshima H."/>
            <person name="Detter J.C."/>
            <person name="Han C."/>
            <person name="Tapia R."/>
            <person name="Land M."/>
            <person name="Hauser L."/>
            <person name="Kyrpides N."/>
            <person name="Ivanova N."/>
            <person name="Pagani I."/>
            <person name="Imachi H."/>
            <person name="Tamaki H."/>
            <person name="Sekiguchi Y."/>
            <person name="Kamagata Y."/>
            <person name="Cadillo-Quiroz H."/>
            <person name="Zinder S."/>
            <person name="Liu W.-T."/>
            <person name="Woyke T."/>
        </authorList>
    </citation>
    <scope>NUCLEOTIDE SEQUENCE [LARGE SCALE GENOMIC DNA]</scope>
    <source>
        <strain evidence="11">DSM 22288 / NBRC 105244 / SMSP</strain>
    </source>
</reference>
<organism evidence="10 11">
    <name type="scientific">Methanoregula formicica (strain DSM 22288 / NBRC 105244 / SMSP)</name>
    <dbReference type="NCBI Taxonomy" id="593750"/>
    <lineage>
        <taxon>Archaea</taxon>
        <taxon>Methanobacteriati</taxon>
        <taxon>Methanobacteriota</taxon>
        <taxon>Stenosarchaea group</taxon>
        <taxon>Methanomicrobia</taxon>
        <taxon>Methanomicrobiales</taxon>
        <taxon>Methanoregulaceae</taxon>
        <taxon>Methanoregula</taxon>
    </lineage>
</organism>
<evidence type="ECO:0000256" key="1">
    <source>
        <dbReference type="ARBA" id="ARBA00004651"/>
    </source>
</evidence>
<reference evidence="10 11" key="2">
    <citation type="journal article" date="2014" name="Genome Announc.">
        <title>Complete Genome Sequence of Methanoregula formicica SMSPT, a Mesophilic Hydrogenotrophic Methanogen Isolated from a Methanogenic Upflow Anaerobic Sludge Blanket Reactor.</title>
        <authorList>
            <person name="Yamamoto K."/>
            <person name="Tamaki H."/>
            <person name="Cadillo-Quiroz H."/>
            <person name="Imachi H."/>
            <person name="Kyrpides N."/>
            <person name="Woyke T."/>
            <person name="Goodwin L."/>
            <person name="Zinder S.H."/>
            <person name="Kamagata Y."/>
            <person name="Liu W.T."/>
        </authorList>
    </citation>
    <scope>NUCLEOTIDE SEQUENCE [LARGE SCALE GENOMIC DNA]</scope>
    <source>
        <strain evidence="11">DSM 22288 / NBRC 105244 / SMSP</strain>
    </source>
</reference>
<evidence type="ECO:0000256" key="5">
    <source>
        <dbReference type="ARBA" id="ARBA00022801"/>
    </source>
</evidence>
<evidence type="ECO:0000256" key="7">
    <source>
        <dbReference type="ARBA" id="ARBA00023136"/>
    </source>
</evidence>
<dbReference type="Proteomes" id="UP000010824">
    <property type="component" value="Chromosome"/>
</dbReference>
<feature type="transmembrane region" description="Helical" evidence="9">
    <location>
        <begin position="141"/>
        <end position="159"/>
    </location>
</feature>
<evidence type="ECO:0000256" key="6">
    <source>
        <dbReference type="ARBA" id="ARBA00022989"/>
    </source>
</evidence>
<keyword evidence="7 9" id="KW-0472">Membrane</keyword>
<dbReference type="STRING" id="593750.Metfor_2444"/>
<dbReference type="NCBIfam" id="TIGR04178">
    <property type="entry name" value="exo_archaeo"/>
    <property type="match status" value="1"/>
</dbReference>
<dbReference type="InterPro" id="IPR026392">
    <property type="entry name" value="Exo/Archaeosortase_dom"/>
</dbReference>
<feature type="transmembrane region" description="Helical" evidence="9">
    <location>
        <begin position="225"/>
        <end position="246"/>
    </location>
</feature>
<gene>
    <name evidence="10" type="ordered locus">Metfor_2444</name>
</gene>
<feature type="transmembrane region" description="Helical" evidence="9">
    <location>
        <begin position="104"/>
        <end position="121"/>
    </location>
</feature>
<evidence type="ECO:0000256" key="8">
    <source>
        <dbReference type="PIRSR" id="PIRSR025737-1"/>
    </source>
</evidence>
<keyword evidence="6 9" id="KW-1133">Transmembrane helix</keyword>
<dbReference type="GeneID" id="14309836"/>
<dbReference type="OrthoDB" id="200496at2157"/>
<evidence type="ECO:0000313" key="10">
    <source>
        <dbReference type="EMBL" id="AGB03444.1"/>
    </source>
</evidence>
<proteinExistence type="predicted"/>
<feature type="active site" description="Acyl-thioester intermediate" evidence="8">
    <location>
        <position position="145"/>
    </location>
</feature>
<dbReference type="RefSeq" id="WP_015286406.1">
    <property type="nucleotide sequence ID" value="NC_019943.1"/>
</dbReference>
<feature type="transmembrane region" description="Helical" evidence="9">
    <location>
        <begin position="77"/>
        <end position="97"/>
    </location>
</feature>
<dbReference type="InParanoid" id="L0HK43"/>
<dbReference type="HOGENOM" id="CLU_065734_0_0_2"/>
<dbReference type="Pfam" id="PF09721">
    <property type="entry name" value="Exosortase_EpsH"/>
    <property type="match status" value="1"/>
</dbReference>
<dbReference type="eggNOG" id="arCOG04471">
    <property type="taxonomic scope" value="Archaea"/>
</dbReference>
<evidence type="ECO:0000313" key="11">
    <source>
        <dbReference type="Proteomes" id="UP000010824"/>
    </source>
</evidence>
<dbReference type="NCBIfam" id="TIGR04125">
    <property type="entry name" value="exosort_PGF_TRM"/>
    <property type="match status" value="1"/>
</dbReference>
<feature type="transmembrane region" description="Helical" evidence="9">
    <location>
        <begin position="29"/>
        <end position="46"/>
    </location>
</feature>
<dbReference type="AlphaFoldDB" id="L0HK43"/>
<dbReference type="GO" id="GO:0005886">
    <property type="term" value="C:plasma membrane"/>
    <property type="evidence" value="ECO:0007669"/>
    <property type="project" value="UniProtKB-SubCell"/>
</dbReference>
<sequence length="273" mass="30036" precursor="true">MTEILILLAFIAFIIFLVAGRGKKYAAIAGWTLIVVNLLIEVPGYLTLDNFLYPAIAVLSVPFLAITIRELLTDSPIVMQLSNAAAVGTLIYVPFAFISVFRDALIAIVVQQVVWLLHIFGRDAQLEGWNIIMRNGFSTEIILACTGITAMAILLGVAAGSRDLSIRQGVYAFLLVVPTIYILNLLRVAGVIIAWSDQWFAFIPDPTGTTEFGAGYASFFWAHNVFAEVLSLGVLIAITLALLRVIPGLADFTRELVNLYLNEARALIRYRRD</sequence>
<dbReference type="InterPro" id="IPR014522">
    <property type="entry name" value="ArtA"/>
</dbReference>
<keyword evidence="3" id="KW-0645">Protease</keyword>
<keyword evidence="11" id="KW-1185">Reference proteome</keyword>